<reference evidence="1" key="2">
    <citation type="submission" date="2020-09" db="EMBL/GenBank/DDBJ databases">
        <authorList>
            <person name="Sun Q."/>
            <person name="Zhou Y."/>
        </authorList>
    </citation>
    <scope>NUCLEOTIDE SEQUENCE</scope>
    <source>
        <strain evidence="1">CGMCC 4.7299</strain>
    </source>
</reference>
<organism evidence="1 2">
    <name type="scientific">Mangrovihabitans endophyticus</name>
    <dbReference type="NCBI Taxonomy" id="1751298"/>
    <lineage>
        <taxon>Bacteria</taxon>
        <taxon>Bacillati</taxon>
        <taxon>Actinomycetota</taxon>
        <taxon>Actinomycetes</taxon>
        <taxon>Micromonosporales</taxon>
        <taxon>Micromonosporaceae</taxon>
        <taxon>Mangrovihabitans</taxon>
    </lineage>
</organism>
<proteinExistence type="predicted"/>
<keyword evidence="2" id="KW-1185">Reference proteome</keyword>
<sequence length="176" mass="19266">MPSADGGCYSLPEHVRSSRGVRVGATMTITQHNLDQVVPLAIHLQQRGVGELKLHALRMVGNAQLHPDLEVADPRRYAALHAEIKAAELSIKVIYDSDLSPEPRGEVCSNLVAGGWLDRIEADPRGGLTVSCKAVGKDVNAFRWDKEHQAIRYEPRENDELALGIPDVNYRTVAVG</sequence>
<protein>
    <submittedName>
        <fullName evidence="1">Uncharacterized protein</fullName>
    </submittedName>
</protein>
<evidence type="ECO:0000313" key="2">
    <source>
        <dbReference type="Proteomes" id="UP000656042"/>
    </source>
</evidence>
<reference evidence="1" key="1">
    <citation type="journal article" date="2014" name="Int. J. Syst. Evol. Microbiol.">
        <title>Complete genome sequence of Corynebacterium casei LMG S-19264T (=DSM 44701T), isolated from a smear-ripened cheese.</title>
        <authorList>
            <consortium name="US DOE Joint Genome Institute (JGI-PGF)"/>
            <person name="Walter F."/>
            <person name="Albersmeier A."/>
            <person name="Kalinowski J."/>
            <person name="Ruckert C."/>
        </authorList>
    </citation>
    <scope>NUCLEOTIDE SEQUENCE</scope>
    <source>
        <strain evidence="1">CGMCC 4.7299</strain>
    </source>
</reference>
<name>A0A8J3FQ82_9ACTN</name>
<dbReference type="EMBL" id="BMMX01000013">
    <property type="protein sequence ID" value="GGK96044.1"/>
    <property type="molecule type" value="Genomic_DNA"/>
</dbReference>
<comment type="caution">
    <text evidence="1">The sequence shown here is derived from an EMBL/GenBank/DDBJ whole genome shotgun (WGS) entry which is preliminary data.</text>
</comment>
<dbReference type="Proteomes" id="UP000656042">
    <property type="component" value="Unassembled WGS sequence"/>
</dbReference>
<evidence type="ECO:0000313" key="1">
    <source>
        <dbReference type="EMBL" id="GGK96044.1"/>
    </source>
</evidence>
<dbReference type="AlphaFoldDB" id="A0A8J3FQ82"/>
<accession>A0A8J3FQ82</accession>
<gene>
    <name evidence="1" type="ORF">GCM10012284_32800</name>
</gene>